<dbReference type="GO" id="GO:0000287">
    <property type="term" value="F:magnesium ion binding"/>
    <property type="evidence" value="ECO:0007669"/>
    <property type="project" value="TreeGrafter"/>
</dbReference>
<dbReference type="GO" id="GO:0006107">
    <property type="term" value="P:oxaloacetate metabolic process"/>
    <property type="evidence" value="ECO:0007669"/>
    <property type="project" value="TreeGrafter"/>
</dbReference>
<feature type="binding site" evidence="4">
    <location>
        <position position="118"/>
    </location>
    <ligand>
        <name>substrate</name>
    </ligand>
</feature>
<keyword evidence="2 5" id="KW-0479">Metal-binding</keyword>
<dbReference type="GO" id="GO:0016829">
    <property type="term" value="F:lyase activity"/>
    <property type="evidence" value="ECO:0007669"/>
    <property type="project" value="UniProtKB-KW"/>
</dbReference>
<keyword evidence="8" id="KW-0456">Lyase</keyword>
<reference evidence="7 9" key="1">
    <citation type="journal article" date="2015" name="Genome Announc.">
        <title>Complete genome sequences for 59 burkholderia isolates, both pathogenic and near neighbor.</title>
        <authorList>
            <person name="Johnson S.L."/>
            <person name="Bishop-Lilly K.A."/>
            <person name="Ladner J.T."/>
            <person name="Daligault H.E."/>
            <person name="Davenport K.W."/>
            <person name="Jaissle J."/>
            <person name="Frey K.G."/>
            <person name="Koroleva G.I."/>
            <person name="Bruce D.C."/>
            <person name="Coyne S.R."/>
            <person name="Broomall S.M."/>
            <person name="Li P.E."/>
            <person name="Teshima H."/>
            <person name="Gibbons H.S."/>
            <person name="Palacios G.F."/>
            <person name="Rosenzweig C.N."/>
            <person name="Redden C.L."/>
            <person name="Xu Y."/>
            <person name="Minogue T.D."/>
            <person name="Chain P.S."/>
        </authorList>
    </citation>
    <scope>NUCLEOTIDE SEQUENCE [LARGE SCALE GENOMIC DNA]</scope>
    <source>
        <strain evidence="7 9">ATCC BAA-463</strain>
    </source>
</reference>
<dbReference type="KEGG" id="bfn:OI25_7421"/>
<accession>A0AAP5QGL7</accession>
<dbReference type="InterPro" id="IPR011206">
    <property type="entry name" value="Citrate_lyase_beta/mcl1/mcl2"/>
</dbReference>
<dbReference type="AlphaFoldDB" id="A0AAP5QGL7"/>
<evidence type="ECO:0000259" key="6">
    <source>
        <dbReference type="Pfam" id="PF03328"/>
    </source>
</evidence>
<evidence type="ECO:0000313" key="8">
    <source>
        <dbReference type="EMBL" id="MDT8843325.1"/>
    </source>
</evidence>
<dbReference type="InterPro" id="IPR015813">
    <property type="entry name" value="Pyrv/PenolPyrv_kinase-like_dom"/>
</dbReference>
<dbReference type="PANTHER" id="PTHR32308">
    <property type="entry name" value="LYASE BETA SUBUNIT, PUTATIVE (AFU_ORTHOLOGUE AFUA_4G13030)-RELATED"/>
    <property type="match status" value="1"/>
</dbReference>
<dbReference type="EMBL" id="CP010025">
    <property type="protein sequence ID" value="AJZ56514.1"/>
    <property type="molecule type" value="Genomic_DNA"/>
</dbReference>
<dbReference type="RefSeq" id="WP_007183012.1">
    <property type="nucleotide sequence ID" value="NZ_CP010025.1"/>
</dbReference>
<feature type="binding site" evidence="4">
    <location>
        <position position="64"/>
    </location>
    <ligand>
        <name>substrate</name>
    </ligand>
</feature>
<protein>
    <submittedName>
        <fullName evidence="8">CoA ester lyase</fullName>
    </submittedName>
    <submittedName>
        <fullName evidence="7">HpcH/HpaI aldolase/citrate lyase family protein</fullName>
    </submittedName>
</protein>
<evidence type="ECO:0000313" key="9">
    <source>
        <dbReference type="Proteomes" id="UP000032614"/>
    </source>
</evidence>
<name>A0AAP5QGL7_9BURK</name>
<dbReference type="InterPro" id="IPR040442">
    <property type="entry name" value="Pyrv_kinase-like_dom_sf"/>
</dbReference>
<feature type="domain" description="HpcH/HpaI aldolase/citrate lyase" evidence="6">
    <location>
        <begin position="7"/>
        <end position="211"/>
    </location>
</feature>
<sequence>MREPSPRSYLFVPGNRPDRFDKAVSSTADVVICDVEDAVPPDEKAQSRDNVLEWLKKGASICVRVNGWNTPWFMDDVLAFASHPGVSAIMLPKAETANQISELQAHCHPSMKILPIIETARGFDALGAISSAMGVARIVFGTVDFQLDLGIDGDDLELLMFRSQIVLASRLAGIESPVDGVTTRIGDPDLVEANARRGKRLGFGAMLCIHPNQVAPVHRGYAYTDQEEAWALRVLAATQASAGAAVAVDGKMVDLPVILKAQRIAIACGHARGDVIQGPRSS</sequence>
<evidence type="ECO:0000256" key="3">
    <source>
        <dbReference type="ARBA" id="ARBA00022842"/>
    </source>
</evidence>
<evidence type="ECO:0000256" key="1">
    <source>
        <dbReference type="ARBA" id="ARBA00001946"/>
    </source>
</evidence>
<gene>
    <name evidence="7" type="ORF">OI25_7421</name>
    <name evidence="8" type="ORF">ParKJ_38525</name>
</gene>
<reference evidence="8" key="2">
    <citation type="submission" date="2022-08" db="EMBL/GenBank/DDBJ databases">
        <authorList>
            <person name="Kim S.-J."/>
        </authorList>
    </citation>
    <scope>NUCLEOTIDE SEQUENCE</scope>
    <source>
        <strain evidence="8">KJ</strain>
    </source>
</reference>
<dbReference type="Gene3D" id="3.20.20.60">
    <property type="entry name" value="Phosphoenolpyruvate-binding domains"/>
    <property type="match status" value="1"/>
</dbReference>
<dbReference type="PANTHER" id="PTHR32308:SF10">
    <property type="entry name" value="CITRATE LYASE SUBUNIT BETA"/>
    <property type="match status" value="1"/>
</dbReference>
<evidence type="ECO:0000256" key="5">
    <source>
        <dbReference type="PIRSR" id="PIRSR015582-2"/>
    </source>
</evidence>
<dbReference type="Pfam" id="PF03328">
    <property type="entry name" value="HpcH_HpaI"/>
    <property type="match status" value="1"/>
</dbReference>
<keyword evidence="3 5" id="KW-0460">Magnesium</keyword>
<dbReference type="SUPFAM" id="SSF51621">
    <property type="entry name" value="Phosphoenolpyruvate/pyruvate domain"/>
    <property type="match status" value="1"/>
</dbReference>
<dbReference type="EMBL" id="JANSLM010000023">
    <property type="protein sequence ID" value="MDT8843325.1"/>
    <property type="molecule type" value="Genomic_DNA"/>
</dbReference>
<dbReference type="PIRSF" id="PIRSF015582">
    <property type="entry name" value="Cit_lyase_B"/>
    <property type="match status" value="1"/>
</dbReference>
<evidence type="ECO:0000313" key="7">
    <source>
        <dbReference type="EMBL" id="AJZ56514.1"/>
    </source>
</evidence>
<evidence type="ECO:0000313" key="10">
    <source>
        <dbReference type="Proteomes" id="UP001246473"/>
    </source>
</evidence>
<evidence type="ECO:0000256" key="4">
    <source>
        <dbReference type="PIRSR" id="PIRSR015582-1"/>
    </source>
</evidence>
<organism evidence="8 10">
    <name type="scientific">Paraburkholderia fungorum</name>
    <dbReference type="NCBI Taxonomy" id="134537"/>
    <lineage>
        <taxon>Bacteria</taxon>
        <taxon>Pseudomonadati</taxon>
        <taxon>Pseudomonadota</taxon>
        <taxon>Betaproteobacteria</taxon>
        <taxon>Burkholderiales</taxon>
        <taxon>Burkholderiaceae</taxon>
        <taxon>Paraburkholderia</taxon>
    </lineage>
</organism>
<proteinExistence type="predicted"/>
<feature type="binding site" evidence="5">
    <location>
        <position position="118"/>
    </location>
    <ligand>
        <name>Mg(2+)</name>
        <dbReference type="ChEBI" id="CHEBI:18420"/>
    </ligand>
</feature>
<dbReference type="Proteomes" id="UP001246473">
    <property type="component" value="Unassembled WGS sequence"/>
</dbReference>
<evidence type="ECO:0000256" key="2">
    <source>
        <dbReference type="ARBA" id="ARBA00022723"/>
    </source>
</evidence>
<comment type="cofactor">
    <cofactor evidence="1">
        <name>Mg(2+)</name>
        <dbReference type="ChEBI" id="CHEBI:18420"/>
    </cofactor>
</comment>
<feature type="binding site" evidence="5">
    <location>
        <position position="144"/>
    </location>
    <ligand>
        <name>Mg(2+)</name>
        <dbReference type="ChEBI" id="CHEBI:18420"/>
    </ligand>
</feature>
<dbReference type="InterPro" id="IPR005000">
    <property type="entry name" value="Aldolase/citrate-lyase_domain"/>
</dbReference>
<dbReference type="Proteomes" id="UP000032614">
    <property type="component" value="Chromosome 3"/>
</dbReference>
<dbReference type="GeneID" id="66513734"/>